<evidence type="ECO:0000256" key="2">
    <source>
        <dbReference type="ARBA" id="ARBA00022737"/>
    </source>
</evidence>
<feature type="region of interest" description="Disordered" evidence="6">
    <location>
        <begin position="882"/>
        <end position="908"/>
    </location>
</feature>
<dbReference type="InterPro" id="IPR000008">
    <property type="entry name" value="C2_dom"/>
</dbReference>
<dbReference type="Gene3D" id="1.10.357.50">
    <property type="match status" value="1"/>
</dbReference>
<dbReference type="PANTHER" id="PTHR10480">
    <property type="entry name" value="PROTEIN UNC-13 HOMOLOG"/>
    <property type="match status" value="1"/>
</dbReference>
<evidence type="ECO:0000259" key="9">
    <source>
        <dbReference type="PROSITE" id="PS51258"/>
    </source>
</evidence>
<dbReference type="PANTHER" id="PTHR10480:SF12">
    <property type="entry name" value="UNC-13, ISOFORM E"/>
    <property type="match status" value="1"/>
</dbReference>
<evidence type="ECO:0000256" key="3">
    <source>
        <dbReference type="ARBA" id="ARBA00022771"/>
    </source>
</evidence>
<dbReference type="CDD" id="cd08395">
    <property type="entry name" value="C2C_Munc13"/>
    <property type="match status" value="1"/>
</dbReference>
<feature type="compositionally biased region" description="Basic residues" evidence="6">
    <location>
        <begin position="2409"/>
        <end position="2422"/>
    </location>
</feature>
<feature type="domain" description="C2" evidence="7">
    <location>
        <begin position="2830"/>
        <end position="2954"/>
    </location>
</feature>
<feature type="compositionally biased region" description="Polar residues" evidence="6">
    <location>
        <begin position="2215"/>
        <end position="2226"/>
    </location>
</feature>
<dbReference type="GO" id="GO:0043195">
    <property type="term" value="C:terminal bouton"/>
    <property type="evidence" value="ECO:0007669"/>
    <property type="project" value="TreeGrafter"/>
</dbReference>
<protein>
    <submittedName>
        <fullName evidence="11">Unc-13</fullName>
    </submittedName>
</protein>
<feature type="domain" description="Phorbol-ester/DAG-type" evidence="8">
    <location>
        <begin position="2724"/>
        <end position="2774"/>
    </location>
</feature>
<keyword evidence="5" id="KW-0106">Calcium</keyword>
<dbReference type="GO" id="GO:0005543">
    <property type="term" value="F:phospholipid binding"/>
    <property type="evidence" value="ECO:0007669"/>
    <property type="project" value="InterPro"/>
</dbReference>
<dbReference type="GO" id="GO:0005509">
    <property type="term" value="F:calcium ion binding"/>
    <property type="evidence" value="ECO:0007669"/>
    <property type="project" value="InterPro"/>
</dbReference>
<dbReference type="InterPro" id="IPR014772">
    <property type="entry name" value="Munc13_dom-2"/>
</dbReference>
<dbReference type="Gene3D" id="1.20.58.1100">
    <property type="match status" value="1"/>
</dbReference>
<evidence type="ECO:0000313" key="12">
    <source>
        <dbReference type="Proteomes" id="UP000494163"/>
    </source>
</evidence>
<dbReference type="SMART" id="SM00239">
    <property type="entry name" value="C2"/>
    <property type="match status" value="2"/>
</dbReference>
<feature type="compositionally biased region" description="Basic and acidic residues" evidence="6">
    <location>
        <begin position="2454"/>
        <end position="2474"/>
    </location>
</feature>
<dbReference type="PROSITE" id="PS51258">
    <property type="entry name" value="MHD1"/>
    <property type="match status" value="1"/>
</dbReference>
<dbReference type="Proteomes" id="UP000494163">
    <property type="component" value="Chromosome 4"/>
</dbReference>
<feature type="region of interest" description="Disordered" evidence="6">
    <location>
        <begin position="1604"/>
        <end position="1623"/>
    </location>
</feature>
<proteinExistence type="predicted"/>
<dbReference type="SMART" id="SM00109">
    <property type="entry name" value="C1"/>
    <property type="match status" value="1"/>
</dbReference>
<accession>A0A0M4F836</accession>
<evidence type="ECO:0000256" key="6">
    <source>
        <dbReference type="SAM" id="MobiDB-lite"/>
    </source>
</evidence>
<dbReference type="Gene3D" id="2.60.40.150">
    <property type="entry name" value="C2 domain"/>
    <property type="match status" value="2"/>
</dbReference>
<dbReference type="FunFam" id="2.60.40.150:FF:000014">
    <property type="entry name" value="protein unc-13 homolog B"/>
    <property type="match status" value="1"/>
</dbReference>
<dbReference type="OrthoDB" id="10053234at2759"/>
<dbReference type="PROSITE" id="PS00479">
    <property type="entry name" value="ZF_DAG_PE_1"/>
    <property type="match status" value="1"/>
</dbReference>
<dbReference type="Pfam" id="PF00168">
    <property type="entry name" value="C2"/>
    <property type="match status" value="2"/>
</dbReference>
<dbReference type="PROSITE" id="PS50004">
    <property type="entry name" value="C2"/>
    <property type="match status" value="2"/>
</dbReference>
<feature type="domain" description="MHD1" evidence="9">
    <location>
        <begin position="3262"/>
        <end position="3405"/>
    </location>
</feature>
<evidence type="ECO:0000259" key="7">
    <source>
        <dbReference type="PROSITE" id="PS50004"/>
    </source>
</evidence>
<dbReference type="GO" id="GO:0031594">
    <property type="term" value="C:neuromuscular junction"/>
    <property type="evidence" value="ECO:0007669"/>
    <property type="project" value="TreeGrafter"/>
</dbReference>
<dbReference type="PROSITE" id="PS50081">
    <property type="entry name" value="ZF_DAG_PE_2"/>
    <property type="match status" value="1"/>
</dbReference>
<evidence type="ECO:0000256" key="5">
    <source>
        <dbReference type="ARBA" id="ARBA00022837"/>
    </source>
</evidence>
<dbReference type="GO" id="GO:0017075">
    <property type="term" value="F:syntaxin-1 binding"/>
    <property type="evidence" value="ECO:0007669"/>
    <property type="project" value="TreeGrafter"/>
</dbReference>
<dbReference type="InterPro" id="IPR035892">
    <property type="entry name" value="C2_domain_sf"/>
</dbReference>
<dbReference type="SUPFAM" id="SSF49562">
    <property type="entry name" value="C2 domain (Calcium/lipid-binding domain, CaLB)"/>
    <property type="match status" value="2"/>
</dbReference>
<keyword evidence="4" id="KW-0862">Zinc</keyword>
<dbReference type="GO" id="GO:0030672">
    <property type="term" value="C:synaptic vesicle membrane"/>
    <property type="evidence" value="ECO:0007669"/>
    <property type="project" value="TreeGrafter"/>
</dbReference>
<keyword evidence="12" id="KW-1185">Reference proteome</keyword>
<dbReference type="PROSITE" id="PS51259">
    <property type="entry name" value="MHD2"/>
    <property type="match status" value="1"/>
</dbReference>
<dbReference type="Pfam" id="PF06292">
    <property type="entry name" value="MUN"/>
    <property type="match status" value="1"/>
</dbReference>
<feature type="domain" description="C2" evidence="7">
    <location>
        <begin position="3699"/>
        <end position="3827"/>
    </location>
</feature>
<dbReference type="InterPro" id="IPR010439">
    <property type="entry name" value="MUN_dom"/>
</dbReference>
<dbReference type="InterPro" id="IPR046349">
    <property type="entry name" value="C1-like_sf"/>
</dbReference>
<feature type="domain" description="MHD2" evidence="10">
    <location>
        <begin position="3517"/>
        <end position="3683"/>
    </location>
</feature>
<dbReference type="FunFam" id="2.60.40.150:FF:000002">
    <property type="entry name" value="Protein unc-13 homolog B"/>
    <property type="match status" value="1"/>
</dbReference>
<dbReference type="InterPro" id="IPR027080">
    <property type="entry name" value="Unc-13"/>
</dbReference>
<dbReference type="InterPro" id="IPR037302">
    <property type="entry name" value="Unc-13_C2B"/>
</dbReference>
<dbReference type="Gene3D" id="3.30.60.20">
    <property type="match status" value="1"/>
</dbReference>
<dbReference type="CDD" id="cd04027">
    <property type="entry name" value="C2B_Munc13"/>
    <property type="match status" value="1"/>
</dbReference>
<dbReference type="PRINTS" id="PR00360">
    <property type="entry name" value="C2DOMAIN"/>
</dbReference>
<dbReference type="GO" id="GO:0042734">
    <property type="term" value="C:presynaptic membrane"/>
    <property type="evidence" value="ECO:0007669"/>
    <property type="project" value="TreeGrafter"/>
</dbReference>
<evidence type="ECO:0000256" key="4">
    <source>
        <dbReference type="ARBA" id="ARBA00022833"/>
    </source>
</evidence>
<dbReference type="GO" id="GO:0099525">
    <property type="term" value="P:presynaptic dense core vesicle exocytosis"/>
    <property type="evidence" value="ECO:0007669"/>
    <property type="project" value="TreeGrafter"/>
</dbReference>
<reference evidence="11 12" key="1">
    <citation type="submission" date="2015-08" db="EMBL/GenBank/DDBJ databases">
        <title>Ancestral chromatin configuration constrains chromatin evolution on differentiating sex chromosomes in Drosophila.</title>
        <authorList>
            <person name="Zhou Q."/>
            <person name="Bachtrog D."/>
        </authorList>
    </citation>
    <scope>NUCLEOTIDE SEQUENCE [LARGE SCALE GENOMIC DNA]</scope>
    <source>
        <tissue evidence="11">Whole larvae</tissue>
    </source>
</reference>
<feature type="region of interest" description="Disordered" evidence="6">
    <location>
        <begin position="2406"/>
        <end position="2509"/>
    </location>
</feature>
<feature type="region of interest" description="Disordered" evidence="6">
    <location>
        <begin position="2202"/>
        <end position="2232"/>
    </location>
</feature>
<feature type="compositionally biased region" description="Low complexity" evidence="6">
    <location>
        <begin position="2485"/>
        <end position="2497"/>
    </location>
</feature>
<feature type="region of interest" description="Disordered" evidence="6">
    <location>
        <begin position="2620"/>
        <end position="2662"/>
    </location>
</feature>
<feature type="compositionally biased region" description="Basic and acidic residues" evidence="6">
    <location>
        <begin position="2620"/>
        <end position="2635"/>
    </location>
</feature>
<feature type="compositionally biased region" description="Polar residues" evidence="6">
    <location>
        <begin position="1613"/>
        <end position="1623"/>
    </location>
</feature>
<evidence type="ECO:0000259" key="10">
    <source>
        <dbReference type="PROSITE" id="PS51259"/>
    </source>
</evidence>
<dbReference type="FunFam" id="3.30.60.20:FF:000001">
    <property type="entry name" value="Protein unc-13 homolog B"/>
    <property type="match status" value="1"/>
</dbReference>
<dbReference type="FunFam" id="1.10.357.50:FF:000001">
    <property type="entry name" value="Protein unc-13 homolog B"/>
    <property type="match status" value="1"/>
</dbReference>
<gene>
    <name evidence="11" type="ORF">Dbus_chr4g58</name>
</gene>
<dbReference type="Pfam" id="PF00130">
    <property type="entry name" value="C1_1"/>
    <property type="match status" value="1"/>
</dbReference>
<dbReference type="GO" id="GO:0035249">
    <property type="term" value="P:synaptic transmission, glutamatergic"/>
    <property type="evidence" value="ECO:0007669"/>
    <property type="project" value="TreeGrafter"/>
</dbReference>
<dbReference type="GO" id="GO:0005516">
    <property type="term" value="F:calmodulin binding"/>
    <property type="evidence" value="ECO:0007669"/>
    <property type="project" value="TreeGrafter"/>
</dbReference>
<dbReference type="SUPFAM" id="SSF57889">
    <property type="entry name" value="Cysteine-rich domain"/>
    <property type="match status" value="1"/>
</dbReference>
<dbReference type="STRING" id="30019.A0A0M4F836"/>
<dbReference type="SMR" id="A0A0M4F836"/>
<evidence type="ECO:0000256" key="1">
    <source>
        <dbReference type="ARBA" id="ARBA00022723"/>
    </source>
</evidence>
<feature type="region of interest" description="Disordered" evidence="6">
    <location>
        <begin position="1893"/>
        <end position="1918"/>
    </location>
</feature>
<sequence>MTHYAPDEYFHNNKNDALFTDSRPINKRPIYNYVDTDDAKRVAEDSFENNEYNITSTSGDYDISGVEWCVSVSSATTTFADKRSFNQNYVHDYMEDYGHIVDTGIMTNDGNDTGREIEDGDGDYWNENGTASNEYECAYSDYRYAPVSGSASVPTKILPSVPMMNSSCSTLPRQDFISETGGTPIIDANNEFKAQSVSENVFWTETCSSSTIVSSASPTVTSSPTLSYIDYMKQFDLPELPPILEMCSIDPISTTTSNSFSDETKIEINMPNTPYMLCDYKLHSLDVGDQNEKNTSFALTATIAHIESETSLTTALKPNVTKSEEMLKITTDKSDHAKGGYYKPEQKQQEMFHVTATEVSPLKGKSATSVLGGLSKGIKGGLDGVLSGVNLAMDKQPPVSSGGNSKKSFGFGLASKLVPSVGGLLSSSSSKQLSPACSTQGVQSFGNDYSYGYDYDQLPLCTTSALDPTLTTDYMMGTKSNADYDYADNYGSNLSINQHLTNNLQNYSENVFNSDFGYANNEDYNAHINERKLTPASTTIITPAQYVAVPGIIESDGHEYTNAIPITSTCYQSDPKKDHVSLNSEKKISVGSAAGGVFGSIFGKAAAAVQSATQAVNQGASSVASVVAQKANAQSVDVKVIGAQLKTVTAGNVTGASVVQITPTLIKCEDDFRDNGFNEQPCLYIATTTTATTTTSGEDYKNSNDYMQSYDDTSISIPMSLASIMPMTIATNDNKAYVAYYSDDNNSQQDVVETRLGTMLNNGQKFLPTVPPAGGSTGKKLPTINGKSGLLIKQQPTEVYDDESDNDVMNDDDFITDTDHVKPSYFNDSEQSDYYMDQGRLTTPSGQVKNYYEHDSVSGYDYREDYFNEEDEYKYLEQQQQMQPQSQSHNNMFSHKEASSDIRNGSPHDDDDFLDEHYLPSEEECGNYLDESSSGSVGIGSSIGKPKAIVCEAVPVTANGDSTGVITTDHLPASRTPILSHQQIKKQDSIIIEEDTGLIDTAKMSNDEDVDFDEDDKLGDLVPNRTMSQKKKMLTRASSRVTLTTNYQQGFATKKTVLQSATFSDTLTANESIENNYQIRNKGLNPEDFASLTSSPKESSGQLRYQKHSYNEQPYIATPFKIQRLKQHQQSAHSQDLASSACVGALLQEQAEALNFGQTQNVHLDQDKLFQQQSTKKTNISDEIALSLAMSESFPVNGSMASLRSEQQLCQLYNSQQHSDYIISDYMEKIATRISLLETELKFAWRALDLLSTEYGKIWTRLEKLENISMEQQSVVSNLMGLITVAKQQQFTDISSLSMQLSDTNNADPLVLENTDHQDFHQALEKHLSTLELASMESQKLKDAYDTDELFVDDAIEYVDLGLDLGENEELLFQNVNFDDLQNSWRLEDGSGPHRKLDSGSDLTLYEQQQMLANNARTQLLQEFFKSQQVLEQVSPGSQVQDQIQDQLILNRSSEHLEELNRPMVKKGEIISLYSDPSALNAQDELDELNDKVQFFRLAAAKTGQGGNEVLPIEDTGGTMISNGHKSCEINENFYKNLNEAYRDNSLASEITNMDILLQQSEVTHEHIMNLPLSTTRSTSSLKMIHESNDEEQNVLDLPKNTQKLSAVPPTGQVKSTESVKANTNSNEFLSKTCKESRKHRKKKHYKNEMDMINNLKSILSQSSSTVVNIDEKEKFDMHNDYKTISHVEASGCTIGQNQSQSEWGKRSLTVCSSSEDNDSISYENITILDQMTDIMIKEINKISDLQTLSASQILTLRQTIRSEQAFFEKLNQVDQNLTLLLLNPVTMAEELQRLRISVADKKFDLVMKKFGKNIDTLKKLVGNSFEGYKNTSTSNKNFTEGSQMQARGQASSFPLVALTRRRFHGSSTRGNLDLSKRIQKLPMRIIHRATAYQSNSHRDHGSITSEPEPVRRSVTHKKRSFSAKMNNLMLKAKTYKRHSFGLRPGTSISNPEMNIQMPNLTSSDTDDSATNEFEVRVAVGMPNLLNSSKTDDDNFSDIGTVSPLNYADAGFDNDSFNKRNKVEDNQNYNKENDEIYSKDNNTKFVGEESTLFAVIGDLKRTPTDKIEILHEQSTVTSNLINSDLVIDLFDGKAEINQSMPQAFYDSPDAAPARETNIISEKDEPCTRTAVDAKTCAALPSVQVAMTFIDKAIDVDQENYTTATTTTTSPCTVTRLSSGSLQQYRSTAWATQQQSLDIPNIFGLGTRDDDDNRSQHSGRTFSSSRRQSTEDSIDTDDEYFCYELRQLEEMEQERMAESTLETGKCCEQQLSTVSSVDNQVLFSQIGQLASGNVDEELDNIYYSYAEAGIEFAPDETIKWNMSQVLSELKCVVKLEPDIFVGKINQSVVESNVDTTLKKHKQQRDCDKLTKVRDMHSAWQDINGEYQIPSSDPELLEEVAANAGKDERKIKRLKKKRRERRKTNQNISSLHDKDDFEDFQEVTSSSFTSDDKDDEISGHCNDKRNKLHRELKNQDGQDGDVDIVRDSSSSDTSGPDTPAELSDDNDLNLDANLDVGEHVSIDENRLDNRSHSQGLQELTLTGSRENLFSGTNPDVDVANINEEYVSEKSTPPRPLKLISLGSSMEGCQVSSANGNASNIGSSKWKLLKALKERKIEERNNQDKIKEEELAKDKEKNGTGTGDVGLRSNGHPGDNPFYSNIDSMPDIRPRRKSIPLVSELTMAATKRNAGLTSAVPRATLNDEELKMHVYKKALQALIYPISSTTPHNFVLWTATSPTYCYECEGLLWGIARQGVRCTECGVKCHEKCKDLLNADCLQRAAEKSSKHGAEDKANSIITAMKDRMKQREREKPEIFELIRAVFSIEEKSHTGHMKAVKQSVLDGTSKWSAKIAITVICAQGLIAKDKSGTSDPYVTVQVSKVKKRTRTMPQELNPVWNEKFHFECHNSSDRIKVRVWDEDNDLKSKLRQKLTRESDDFLGQTIIEVRTLSGEMDVWYNLEKRTDKSAVSGAIRLHISVEIKGEEKVAPYHVQYTCLHENLFHYLCEENSGMVKLPIQKGDDAWKLYFDEIPEEIVDEFSMRYGIENIYQAMTHFHCLSAKYLCPGVPAVMSTLLANINAYYAHTTASSAVSASDRFAASNFGKEKFVKLLDQLHNSLRIDLSMYRNNFPASSQEKLMDLKSTVDLLTSITFFRMKVQELSSPPRASTVVKDCVKACLRSTYQFLFENCYELYNREFQVDPNEAKRDSDDHGPKLDSVDFWHKLIALIVSVIDEDKNSYGTVLNQFPQELNIGQLSAATMWSLFAVDMKYALEEHEQHRLCKSSAYMNLHFRVKWLYSNYVKEVPPYKGAVPEYPAWFEPFVMQWLNENDDVSLEYLHGAFNRDKKDGFQKSSEHALFSNSVVDVFTQLTQCFDVVSKLECPDPEIWKRYMRRFAKTIVKVLISYADIVKMEFPEHLRDERIACILMNNIQQLRVQLEKMFESMGGDKLEEDAANILKELQQNLNSALDDLATQFAISLEPRITQSVRELGDMLLSIKGGSGNLTVGNQAIQRNAVAVEADDVLRPLMDLLDGSLTLYAQSCEKTVLKRLLKELWKIVMRILEKTIVLPPMTDKTMMFKHLTDNAKNLASNAKIEDMGRLFKSHMAGKQDVKSALSGVMDISKEVEKNLSPKQCAVLDVALDTIKQYFHAGGNGLKKTFLEKSAELQSLRYALSLYTQMTDTLIKTFISSQVHEVDPENAEESVGEISVQIDLFSHPGTGEHKVNVKVVAANDLKWQIPSGMFRPFVEINLIGPHLQDKKRKFATKSKSNNWSPKYNESFSFVIGNEEQLDFFELHICVKDYCFARDDRLVGVAVIPLKDISEKGSVACWLPLQRRIEMDETGWTILRILSQRNNDEVAKEFVKLKSEIRQEPTMGT</sequence>
<keyword evidence="1" id="KW-0479">Metal-binding</keyword>
<dbReference type="SMART" id="SM01145">
    <property type="entry name" value="DUF1041"/>
    <property type="match status" value="1"/>
</dbReference>
<organism evidence="11 12">
    <name type="scientific">Drosophila busckii</name>
    <name type="common">Fruit fly</name>
    <dbReference type="NCBI Taxonomy" id="30019"/>
    <lineage>
        <taxon>Eukaryota</taxon>
        <taxon>Metazoa</taxon>
        <taxon>Ecdysozoa</taxon>
        <taxon>Arthropoda</taxon>
        <taxon>Hexapoda</taxon>
        <taxon>Insecta</taxon>
        <taxon>Pterygota</taxon>
        <taxon>Neoptera</taxon>
        <taxon>Endopterygota</taxon>
        <taxon>Diptera</taxon>
        <taxon>Brachycera</taxon>
        <taxon>Muscomorpha</taxon>
        <taxon>Ephydroidea</taxon>
        <taxon>Drosophilidae</taxon>
        <taxon>Drosophila</taxon>
    </lineage>
</organism>
<evidence type="ECO:0000313" key="11">
    <source>
        <dbReference type="EMBL" id="ALC48120.1"/>
    </source>
</evidence>
<name>A0A0M4F836_DROBS</name>
<keyword evidence="2" id="KW-0677">Repeat</keyword>
<dbReference type="GO" id="GO:0016081">
    <property type="term" value="P:synaptic vesicle docking"/>
    <property type="evidence" value="ECO:0007669"/>
    <property type="project" value="TreeGrafter"/>
</dbReference>
<dbReference type="GO" id="GO:0008270">
    <property type="term" value="F:zinc ion binding"/>
    <property type="evidence" value="ECO:0007669"/>
    <property type="project" value="UniProtKB-KW"/>
</dbReference>
<dbReference type="InterPro" id="IPR014770">
    <property type="entry name" value="Munc13_1"/>
</dbReference>
<dbReference type="EMBL" id="CP012527">
    <property type="protein sequence ID" value="ALC48120.1"/>
    <property type="molecule type" value="Genomic_DNA"/>
</dbReference>
<dbReference type="GO" id="GO:0061789">
    <property type="term" value="P:dense core granule priming"/>
    <property type="evidence" value="ECO:0007669"/>
    <property type="project" value="TreeGrafter"/>
</dbReference>
<dbReference type="GO" id="GO:0016082">
    <property type="term" value="P:synaptic vesicle priming"/>
    <property type="evidence" value="ECO:0007669"/>
    <property type="project" value="TreeGrafter"/>
</dbReference>
<dbReference type="GO" id="GO:0098831">
    <property type="term" value="C:presynaptic active zone cytoplasmic component"/>
    <property type="evidence" value="ECO:0007669"/>
    <property type="project" value="TreeGrafter"/>
</dbReference>
<dbReference type="GO" id="GO:0019992">
    <property type="term" value="F:diacylglycerol binding"/>
    <property type="evidence" value="ECO:0007669"/>
    <property type="project" value="InterPro"/>
</dbReference>
<keyword evidence="3" id="KW-0863">Zinc-finger</keyword>
<dbReference type="InterPro" id="IPR002219">
    <property type="entry name" value="PKC_DAG/PE"/>
</dbReference>
<evidence type="ECO:0000259" key="8">
    <source>
        <dbReference type="PROSITE" id="PS50081"/>
    </source>
</evidence>